<organism evidence="1 2">
    <name type="scientific">Persea americana</name>
    <name type="common">Avocado</name>
    <dbReference type="NCBI Taxonomy" id="3435"/>
    <lineage>
        <taxon>Eukaryota</taxon>
        <taxon>Viridiplantae</taxon>
        <taxon>Streptophyta</taxon>
        <taxon>Embryophyta</taxon>
        <taxon>Tracheophyta</taxon>
        <taxon>Spermatophyta</taxon>
        <taxon>Magnoliopsida</taxon>
        <taxon>Magnoliidae</taxon>
        <taxon>Laurales</taxon>
        <taxon>Lauraceae</taxon>
        <taxon>Persea</taxon>
    </lineage>
</organism>
<protein>
    <submittedName>
        <fullName evidence="1">Uncharacterized protein</fullName>
    </submittedName>
</protein>
<keyword evidence="2" id="KW-1185">Reference proteome</keyword>
<evidence type="ECO:0000313" key="1">
    <source>
        <dbReference type="EMBL" id="KAJ8641112.1"/>
    </source>
</evidence>
<comment type="caution">
    <text evidence="1">The sequence shown here is derived from an EMBL/GenBank/DDBJ whole genome shotgun (WGS) entry which is preliminary data.</text>
</comment>
<dbReference type="EMBL" id="CM056813">
    <property type="protein sequence ID" value="KAJ8641112.1"/>
    <property type="molecule type" value="Genomic_DNA"/>
</dbReference>
<gene>
    <name evidence="1" type="ORF">MRB53_017806</name>
</gene>
<dbReference type="Proteomes" id="UP001234297">
    <property type="component" value="Chromosome 5"/>
</dbReference>
<name>A0ACC2M5P7_PERAE</name>
<proteinExistence type="predicted"/>
<reference evidence="1 2" key="1">
    <citation type="journal article" date="2022" name="Hortic Res">
        <title>A haplotype resolved chromosomal level avocado genome allows analysis of novel avocado genes.</title>
        <authorList>
            <person name="Nath O."/>
            <person name="Fletcher S.J."/>
            <person name="Hayward A."/>
            <person name="Shaw L.M."/>
            <person name="Masouleh A.K."/>
            <person name="Furtado A."/>
            <person name="Henry R.J."/>
            <person name="Mitter N."/>
        </authorList>
    </citation>
    <scope>NUCLEOTIDE SEQUENCE [LARGE SCALE GENOMIC DNA]</scope>
    <source>
        <strain evidence="2">cv. Hass</strain>
    </source>
</reference>
<sequence length="76" mass="8078">MSSGPTLFRADSPVRANVVPGRLSGEDEDSGPDDAAEAEAEVPRALEGLLWEEVSFAPSPVASHSSFYNRFIGNTI</sequence>
<evidence type="ECO:0000313" key="2">
    <source>
        <dbReference type="Proteomes" id="UP001234297"/>
    </source>
</evidence>
<accession>A0ACC2M5P7</accession>